<evidence type="ECO:0000313" key="2">
    <source>
        <dbReference type="EMBL" id="SEH08199.1"/>
    </source>
</evidence>
<protein>
    <submittedName>
        <fullName evidence="2">NAD dependent epimerase/dehydratase family protein</fullName>
    </submittedName>
</protein>
<dbReference type="GO" id="GO:0004029">
    <property type="term" value="F:aldehyde dehydrogenase (NAD+) activity"/>
    <property type="evidence" value="ECO:0007669"/>
    <property type="project" value="TreeGrafter"/>
</dbReference>
<gene>
    <name evidence="2" type="ORF">MBHS_04089</name>
</gene>
<dbReference type="RefSeq" id="WP_103921772.1">
    <property type="nucleotide sequence ID" value="NZ_FMSV02000546.1"/>
</dbReference>
<dbReference type="InterPro" id="IPR001509">
    <property type="entry name" value="Epimerase_deHydtase"/>
</dbReference>
<reference evidence="2 3" key="1">
    <citation type="submission" date="2016-10" db="EMBL/GenBank/DDBJ databases">
        <authorList>
            <person name="de Groot N.N."/>
        </authorList>
    </citation>
    <scope>NUCLEOTIDE SEQUENCE [LARGE SCALE GENOMIC DNA]</scope>
    <source>
        <strain evidence="2">MBHS1</strain>
    </source>
</reference>
<evidence type="ECO:0000259" key="1">
    <source>
        <dbReference type="Pfam" id="PF01370"/>
    </source>
</evidence>
<feature type="domain" description="NAD-dependent epimerase/dehydratase" evidence="1">
    <location>
        <begin position="3"/>
        <end position="217"/>
    </location>
</feature>
<dbReference type="Gene3D" id="3.40.50.720">
    <property type="entry name" value="NAD(P)-binding Rossmann-like Domain"/>
    <property type="match status" value="1"/>
</dbReference>
<dbReference type="PANTHER" id="PTHR48079">
    <property type="entry name" value="PROTEIN YEEZ"/>
    <property type="match status" value="1"/>
</dbReference>
<dbReference type="InterPro" id="IPR051783">
    <property type="entry name" value="NAD(P)-dependent_oxidoreduct"/>
</dbReference>
<organism evidence="2 3">
    <name type="scientific">Candidatus Venteria ishoeyi</name>
    <dbReference type="NCBI Taxonomy" id="1899563"/>
    <lineage>
        <taxon>Bacteria</taxon>
        <taxon>Pseudomonadati</taxon>
        <taxon>Pseudomonadota</taxon>
        <taxon>Gammaproteobacteria</taxon>
        <taxon>Thiotrichales</taxon>
        <taxon>Thiotrichaceae</taxon>
        <taxon>Venteria</taxon>
    </lineage>
</organism>
<name>A0A1H6FFS1_9GAMM</name>
<dbReference type="GO" id="GO:0005737">
    <property type="term" value="C:cytoplasm"/>
    <property type="evidence" value="ECO:0007669"/>
    <property type="project" value="TreeGrafter"/>
</dbReference>
<dbReference type="OrthoDB" id="9808276at2"/>
<dbReference type="CDD" id="cd05266">
    <property type="entry name" value="SDR_a4"/>
    <property type="match status" value="1"/>
</dbReference>
<dbReference type="Pfam" id="PF01370">
    <property type="entry name" value="Epimerase"/>
    <property type="match status" value="1"/>
</dbReference>
<dbReference type="Proteomes" id="UP000236724">
    <property type="component" value="Unassembled WGS sequence"/>
</dbReference>
<dbReference type="SUPFAM" id="SSF51735">
    <property type="entry name" value="NAD(P)-binding Rossmann-fold domains"/>
    <property type="match status" value="1"/>
</dbReference>
<sequence>MNILIIGCGYVGQKLAQQWVQYGEVIALSHRKQSQSQLQALGIQVLVGDLDVPASLAAALSGIDLSRFVLAYFAPPPRQGQTDPRMAHFLQALQQQSTLPSQILLISTTGTYGDCQGDWIDETQPLNPRVDRARRRVDAEQQLQQWSQQQQVPVSIFRVPGIYGPARLPIKRLQQGLPVLDESIAPYSNRIHVDDLVSACVAVLLQATKQSEIYNICDGTPTTMTDYFNQVADAVGLSRPPSISAELAKTQLSPEMLGYLAESKRIVNHKMCTQLGIQLQYPNLKAGLAACIANTEL</sequence>
<evidence type="ECO:0000313" key="3">
    <source>
        <dbReference type="Proteomes" id="UP000236724"/>
    </source>
</evidence>
<dbReference type="EMBL" id="FMSV02000546">
    <property type="protein sequence ID" value="SEH08199.1"/>
    <property type="molecule type" value="Genomic_DNA"/>
</dbReference>
<dbReference type="PANTHER" id="PTHR48079:SF6">
    <property type="entry name" value="NAD(P)-BINDING DOMAIN-CONTAINING PROTEIN-RELATED"/>
    <property type="match status" value="1"/>
</dbReference>
<dbReference type="AlphaFoldDB" id="A0A1H6FFS1"/>
<keyword evidence="3" id="KW-1185">Reference proteome</keyword>
<proteinExistence type="predicted"/>
<accession>A0A1H6FFS1</accession>
<dbReference type="InterPro" id="IPR036291">
    <property type="entry name" value="NAD(P)-bd_dom_sf"/>
</dbReference>